<protein>
    <recommendedName>
        <fullName evidence="3">ComC supersandwich domain-containing protein</fullName>
    </recommendedName>
</protein>
<accession>F4PIT0</accession>
<feature type="transmembrane region" description="Helical" evidence="2">
    <location>
        <begin position="1129"/>
        <end position="1151"/>
    </location>
</feature>
<keyword evidence="2" id="KW-0812">Transmembrane</keyword>
<dbReference type="InterPro" id="IPR032675">
    <property type="entry name" value="LRR_dom_sf"/>
</dbReference>
<evidence type="ECO:0000256" key="1">
    <source>
        <dbReference type="SAM" id="MobiDB-lite"/>
    </source>
</evidence>
<evidence type="ECO:0000259" key="3">
    <source>
        <dbReference type="Pfam" id="PF22933"/>
    </source>
</evidence>
<dbReference type="Gene3D" id="2.60.40.10">
    <property type="entry name" value="Immunoglobulins"/>
    <property type="match status" value="1"/>
</dbReference>
<dbReference type="SUPFAM" id="SSF52058">
    <property type="entry name" value="L domain-like"/>
    <property type="match status" value="1"/>
</dbReference>
<dbReference type="InterPro" id="IPR053331">
    <property type="entry name" value="EGF-like_comC"/>
</dbReference>
<evidence type="ECO:0000313" key="4">
    <source>
        <dbReference type="EMBL" id="EGG24659.1"/>
    </source>
</evidence>
<feature type="domain" description="ComC supersandwich" evidence="3">
    <location>
        <begin position="880"/>
        <end position="1110"/>
    </location>
</feature>
<organism evidence="4 5">
    <name type="scientific">Cavenderia fasciculata</name>
    <name type="common">Slime mold</name>
    <name type="synonym">Dictyostelium fasciculatum</name>
    <dbReference type="NCBI Taxonomy" id="261658"/>
    <lineage>
        <taxon>Eukaryota</taxon>
        <taxon>Amoebozoa</taxon>
        <taxon>Evosea</taxon>
        <taxon>Eumycetozoa</taxon>
        <taxon>Dictyostelia</taxon>
        <taxon>Acytosteliales</taxon>
        <taxon>Cavenderiaceae</taxon>
        <taxon>Cavenderia</taxon>
    </lineage>
</organism>
<keyword evidence="2" id="KW-0472">Membrane</keyword>
<dbReference type="CDD" id="cd00603">
    <property type="entry name" value="IPT_PCSR"/>
    <property type="match status" value="1"/>
</dbReference>
<evidence type="ECO:0000313" key="5">
    <source>
        <dbReference type="Proteomes" id="UP000007797"/>
    </source>
</evidence>
<reference evidence="5" key="1">
    <citation type="journal article" date="2011" name="Genome Res.">
        <title>Phylogeny-wide analysis of social amoeba genomes highlights ancient origins for complex intercellular communication.</title>
        <authorList>
            <person name="Heidel A.J."/>
            <person name="Lawal H.M."/>
            <person name="Felder M."/>
            <person name="Schilde C."/>
            <person name="Helps N.R."/>
            <person name="Tunggal B."/>
            <person name="Rivero F."/>
            <person name="John U."/>
            <person name="Schleicher M."/>
            <person name="Eichinger L."/>
            <person name="Platzer M."/>
            <person name="Noegel A.A."/>
            <person name="Schaap P."/>
            <person name="Gloeckner G."/>
        </authorList>
    </citation>
    <scope>NUCLEOTIDE SEQUENCE [LARGE SCALE GENOMIC DNA]</scope>
    <source>
        <strain evidence="5">SH3</strain>
    </source>
</reference>
<dbReference type="InterPro" id="IPR013783">
    <property type="entry name" value="Ig-like_fold"/>
</dbReference>
<dbReference type="InterPro" id="IPR014756">
    <property type="entry name" value="Ig_E-set"/>
</dbReference>
<feature type="region of interest" description="Disordered" evidence="1">
    <location>
        <begin position="810"/>
        <end position="835"/>
    </location>
</feature>
<evidence type="ECO:0000256" key="2">
    <source>
        <dbReference type="SAM" id="Phobius"/>
    </source>
</evidence>
<keyword evidence="5" id="KW-1185">Reference proteome</keyword>
<dbReference type="Proteomes" id="UP000007797">
    <property type="component" value="Unassembled WGS sequence"/>
</dbReference>
<dbReference type="GeneID" id="14877089"/>
<proteinExistence type="predicted"/>
<gene>
    <name evidence="4" type="ORF">DFA_02903</name>
</gene>
<dbReference type="PANTHER" id="PTHR24032">
    <property type="entry name" value="EGF-LIKE DOMAIN-CONTAINING PROTEIN-RELATED-RELATED"/>
    <property type="match status" value="1"/>
</dbReference>
<dbReference type="SUPFAM" id="SSF81296">
    <property type="entry name" value="E set domains"/>
    <property type="match status" value="1"/>
</dbReference>
<dbReference type="AlphaFoldDB" id="F4PIT0"/>
<dbReference type="KEGG" id="dfa:DFA_02903"/>
<keyword evidence="2" id="KW-1133">Transmembrane helix</keyword>
<sequence>MVLSKNLILVTDDALGLSTDFWMISLEGVSIYVLKLTADRHYYNNELLFQCKPAVSQLQLPTLEFESAVWIIRQYGLTIPQQQASICGSIFICFDYPDGFKHILNIDIDHSTFTDVGAPDTNLLSLYLPQLNTLILKADDVADPTLNIMDRIKSLKTTTTMDLGDTSINSLPADFTDFPSLQVFTCKCSLVTTIPKNFLNNSAYLQHFTFDSAGVGLLTSVTVDDTLYFPRLNYYTIIYSKLDPASHLFNITSKSFPSLESLTDILSAVQCTGSGGSQCHLTVSHPEVVSYIGVSGPQSSITPPVGPTYVNLETAVLEYMQYTSFPFTVYPPKLRELNLRQNQITAVPNAVVPSTLKILILGYNQLTGSAIPDGIFANNNGLDIFDLQNNPTFTGPITTDYCKHEMNIINTNVQDIPDCFWCYINSPGIMQTNLNIPGGFTCNDYYIDNSTMIVTNNSIVEITGFKIGWGNYYQNGQCQVDKVVANSKLKLTFDNPVSNTLSPFTVVLASFSSAPQVQLSIIEGGITIGQVSYQPLPPLVVVNVEMIKYNPYFDHTLTIDGSITCAVGPNDTAANCPPLERGVRTVTISNGHYSASATFNFEMEYPIVNKVTPVPALQGSLITLTGNYGLTFSTPSVSFMEGTVEIAQCAIQSINSTTIVCQAGAPIYDKQVELLVLVDGGFSTTYIITGMELCQLTTKNCSGNGQCDAIQGVCICTSNAFYNNCSKRISGSYDSTNTKIVTLEGDFGPFGQVNPIIKINNTLQCTVAAKSQFKINCTLDQSPTFGLSSVQLQVDTLNTTARNILVLRPLPNNGGGTTTTTTTTTATASTTSGGPSLTPKQQCEKDTFNCYGHGYCDENGICQCESNYNPVDNCFTKFINTTIKPNTTDPTVSFDIDGIDFQFEIVSIQELDLDAVVLKELFISNYSWNVNVSSNNIITIVNYQLNTTTNSSSSPPSSFQSVLVSSTISFSTQSRDIQFGDQTLHINPNSIKLAVNITNWQYSSNLATLRVVFRTIIVNNQSIEYGCDDEKEVDPFAYDSLSSLQYLRVIKDDVQFNGRFIDFALSDGRPTYSQTQLISLTQLNGGEQSIAMIGVGLPQCHECVLDPDFTPLLIDKSECSESQSDTWKIIVGVVVGGVTLVAIIIAAVMGYKKAMKIRKHNEHISRRLKRMNMEVDS</sequence>
<dbReference type="EMBL" id="GL883006">
    <property type="protein sequence ID" value="EGG24659.1"/>
    <property type="molecule type" value="Genomic_DNA"/>
</dbReference>
<name>F4PIT0_CACFS</name>
<dbReference type="Pfam" id="PF22933">
    <property type="entry name" value="ComC_SSD"/>
    <property type="match status" value="1"/>
</dbReference>
<dbReference type="Gene3D" id="3.80.10.10">
    <property type="entry name" value="Ribonuclease Inhibitor"/>
    <property type="match status" value="1"/>
</dbReference>
<dbReference type="RefSeq" id="XP_004362510.1">
    <property type="nucleotide sequence ID" value="XM_004362453.1"/>
</dbReference>
<dbReference type="InterPro" id="IPR054484">
    <property type="entry name" value="ComC_SSD"/>
</dbReference>
<feature type="compositionally biased region" description="Low complexity" evidence="1">
    <location>
        <begin position="818"/>
        <end position="834"/>
    </location>
</feature>